<protein>
    <submittedName>
        <fullName evidence="2">Uncharacterized protein</fullName>
    </submittedName>
</protein>
<sequence length="156" mass="16912">MNPQKIFYIVIGGIILVLLVAAIYFFTLPDKASSETRDNKDSVFEEPREVIPTVDSSVKVTIKGKTEAVIELSGIPDGTKEIEYELSYNTSTGSIEGVFGLIEVDGSTKASEDVTFGTCSSGVCRYHAIEGEVSGTFKFSGSYGEKLLESTFNLDK</sequence>
<gene>
    <name evidence="2" type="ORF">COY14_02670</name>
</gene>
<evidence type="ECO:0000313" key="2">
    <source>
        <dbReference type="EMBL" id="PIZ65301.1"/>
    </source>
</evidence>
<name>A0A2M7U4D2_9BACT</name>
<comment type="caution">
    <text evidence="2">The sequence shown here is derived from an EMBL/GenBank/DDBJ whole genome shotgun (WGS) entry which is preliminary data.</text>
</comment>
<feature type="transmembrane region" description="Helical" evidence="1">
    <location>
        <begin position="6"/>
        <end position="27"/>
    </location>
</feature>
<dbReference type="AlphaFoldDB" id="A0A2M7U4D2"/>
<evidence type="ECO:0000256" key="1">
    <source>
        <dbReference type="SAM" id="Phobius"/>
    </source>
</evidence>
<dbReference type="Proteomes" id="UP000230027">
    <property type="component" value="Unassembled WGS sequence"/>
</dbReference>
<proteinExistence type="predicted"/>
<keyword evidence="1" id="KW-0472">Membrane</keyword>
<organism evidence="2 3">
    <name type="scientific">Candidatus Roizmanbacteria bacterium CG_4_10_14_0_2_um_filter_36_9</name>
    <dbReference type="NCBI Taxonomy" id="1974823"/>
    <lineage>
        <taxon>Bacteria</taxon>
        <taxon>Candidatus Roizmaniibacteriota</taxon>
    </lineage>
</organism>
<keyword evidence="1" id="KW-1133">Transmembrane helix</keyword>
<evidence type="ECO:0000313" key="3">
    <source>
        <dbReference type="Proteomes" id="UP000230027"/>
    </source>
</evidence>
<accession>A0A2M7U4D2</accession>
<keyword evidence="1" id="KW-0812">Transmembrane</keyword>
<dbReference type="EMBL" id="PFOD01000053">
    <property type="protein sequence ID" value="PIZ65301.1"/>
    <property type="molecule type" value="Genomic_DNA"/>
</dbReference>
<reference evidence="3" key="1">
    <citation type="submission" date="2017-09" db="EMBL/GenBank/DDBJ databases">
        <title>Depth-based differentiation of microbial function through sediment-hosted aquifers and enrichment of novel symbionts in the deep terrestrial subsurface.</title>
        <authorList>
            <person name="Probst A.J."/>
            <person name="Ladd B."/>
            <person name="Jarett J.K."/>
            <person name="Geller-Mcgrath D.E."/>
            <person name="Sieber C.M.K."/>
            <person name="Emerson J.B."/>
            <person name="Anantharaman K."/>
            <person name="Thomas B.C."/>
            <person name="Malmstrom R."/>
            <person name="Stieglmeier M."/>
            <person name="Klingl A."/>
            <person name="Woyke T."/>
            <person name="Ryan C.M."/>
            <person name="Banfield J.F."/>
        </authorList>
    </citation>
    <scope>NUCLEOTIDE SEQUENCE [LARGE SCALE GENOMIC DNA]</scope>
</reference>